<evidence type="ECO:0000313" key="3">
    <source>
        <dbReference type="Proteomes" id="UP000091820"/>
    </source>
</evidence>
<keyword evidence="1" id="KW-1133">Transmembrane helix</keyword>
<sequence>MKLLGYVDSEVTFRLNIFQICAFRVYFSNMPIWTIDPYLNISILSLKARTIRKICSLIPWLVFVSNSLRFPLLKCANLLALITLIIIVAFEALKVEVELKHIKNDGLNITMKHCCDKLSFKREGDVEHQTIRLRPNINCTRLWFCY</sequence>
<evidence type="ECO:0000313" key="2">
    <source>
        <dbReference type="EnsemblMetazoa" id="GBRI002332-PA"/>
    </source>
</evidence>
<dbReference type="VEuPathDB" id="VectorBase:GBRI002332"/>
<protein>
    <submittedName>
        <fullName evidence="2">Uncharacterized protein</fullName>
    </submittedName>
</protein>
<organism evidence="2 3">
    <name type="scientific">Glossina brevipalpis</name>
    <dbReference type="NCBI Taxonomy" id="37001"/>
    <lineage>
        <taxon>Eukaryota</taxon>
        <taxon>Metazoa</taxon>
        <taxon>Ecdysozoa</taxon>
        <taxon>Arthropoda</taxon>
        <taxon>Hexapoda</taxon>
        <taxon>Insecta</taxon>
        <taxon>Pterygota</taxon>
        <taxon>Neoptera</taxon>
        <taxon>Endopterygota</taxon>
        <taxon>Diptera</taxon>
        <taxon>Brachycera</taxon>
        <taxon>Muscomorpha</taxon>
        <taxon>Hippoboscoidea</taxon>
        <taxon>Glossinidae</taxon>
        <taxon>Glossina</taxon>
    </lineage>
</organism>
<feature type="transmembrane region" description="Helical" evidence="1">
    <location>
        <begin position="70"/>
        <end position="93"/>
    </location>
</feature>
<keyword evidence="1" id="KW-0812">Transmembrane</keyword>
<proteinExistence type="predicted"/>
<evidence type="ECO:0000256" key="1">
    <source>
        <dbReference type="SAM" id="Phobius"/>
    </source>
</evidence>
<dbReference type="Proteomes" id="UP000091820">
    <property type="component" value="Unassembled WGS sequence"/>
</dbReference>
<dbReference type="AlphaFoldDB" id="A0A1A9W0X0"/>
<keyword evidence="3" id="KW-1185">Reference proteome</keyword>
<reference evidence="2" key="2">
    <citation type="submission" date="2020-05" db="UniProtKB">
        <authorList>
            <consortium name="EnsemblMetazoa"/>
        </authorList>
    </citation>
    <scope>IDENTIFICATION</scope>
    <source>
        <strain evidence="2">IAEA</strain>
    </source>
</reference>
<accession>A0A1A9W0X0</accession>
<dbReference type="EnsemblMetazoa" id="GBRI002332-RA">
    <property type="protein sequence ID" value="GBRI002332-PA"/>
    <property type="gene ID" value="GBRI002332"/>
</dbReference>
<name>A0A1A9W0X0_9MUSC</name>
<keyword evidence="1" id="KW-0472">Membrane</keyword>
<reference evidence="3" key="1">
    <citation type="submission" date="2014-03" db="EMBL/GenBank/DDBJ databases">
        <authorList>
            <person name="Aksoy S."/>
            <person name="Warren W."/>
            <person name="Wilson R.K."/>
        </authorList>
    </citation>
    <scope>NUCLEOTIDE SEQUENCE [LARGE SCALE GENOMIC DNA]</scope>
    <source>
        <strain evidence="3">IAEA</strain>
    </source>
</reference>